<reference evidence="1 2" key="1">
    <citation type="submission" date="2018-10" db="EMBL/GenBank/DDBJ databases">
        <title>Fifty Aureobasidium pullulans genomes reveal a recombining polyextremotolerant generalist.</title>
        <authorList>
            <person name="Gostincar C."/>
            <person name="Turk M."/>
            <person name="Zajc J."/>
            <person name="Gunde-Cimerman N."/>
        </authorList>
    </citation>
    <scope>NUCLEOTIDE SEQUENCE [LARGE SCALE GENOMIC DNA]</scope>
    <source>
        <strain evidence="1 2">EXF-10659</strain>
    </source>
</reference>
<accession>A0A4S8Z7K5</accession>
<sequence length="263" mass="30119">MPRILDRAIAMVHEAHPYLDEFSPTTELRRFHGLIDGVFADLCHRNNVDLITRKWFGIQGWKEAMSDTKGGQLFRYRKLLQRHFGLHLFVMHENMDIRTGEYLQRTDCRVPKDRIPTQVTICYLTLPNRPATMRTIIDYGCGDSGYAAGTSGKSILVDSSSLNLTDSQNKRIAICMRKLDFKVFVHPSQLRDSLGVCSTDEDRGDKVTTVHRQVCGKKSPIELEEEDAKIQASLRDLEKSHWPKLILLSKERYDADGMDASDY</sequence>
<gene>
    <name evidence="1" type="ORF">D6D19_09790</name>
</gene>
<dbReference type="AlphaFoldDB" id="A0A4S8Z7K5"/>
<organism evidence="1 2">
    <name type="scientific">Aureobasidium pullulans</name>
    <name type="common">Black yeast</name>
    <name type="synonym">Pullularia pullulans</name>
    <dbReference type="NCBI Taxonomy" id="5580"/>
    <lineage>
        <taxon>Eukaryota</taxon>
        <taxon>Fungi</taxon>
        <taxon>Dikarya</taxon>
        <taxon>Ascomycota</taxon>
        <taxon>Pezizomycotina</taxon>
        <taxon>Dothideomycetes</taxon>
        <taxon>Dothideomycetidae</taxon>
        <taxon>Dothideales</taxon>
        <taxon>Saccotheciaceae</taxon>
        <taxon>Aureobasidium</taxon>
    </lineage>
</organism>
<name>A0A4S8Z7K5_AURPU</name>
<protein>
    <submittedName>
        <fullName evidence="1">Uncharacterized protein</fullName>
    </submittedName>
</protein>
<evidence type="ECO:0000313" key="1">
    <source>
        <dbReference type="EMBL" id="THW62523.1"/>
    </source>
</evidence>
<dbReference type="Proteomes" id="UP000308802">
    <property type="component" value="Unassembled WGS sequence"/>
</dbReference>
<comment type="caution">
    <text evidence="1">The sequence shown here is derived from an EMBL/GenBank/DDBJ whole genome shotgun (WGS) entry which is preliminary data.</text>
</comment>
<dbReference type="EMBL" id="QZAO01000598">
    <property type="protein sequence ID" value="THW62523.1"/>
    <property type="molecule type" value="Genomic_DNA"/>
</dbReference>
<proteinExistence type="predicted"/>
<evidence type="ECO:0000313" key="2">
    <source>
        <dbReference type="Proteomes" id="UP000308802"/>
    </source>
</evidence>